<name>D8RCJ6_SELML</name>
<comment type="similarity">
    <text evidence="1 6">Belongs to the expansin family. Expansin A subfamily.</text>
</comment>
<evidence type="ECO:0000313" key="11">
    <source>
        <dbReference type="Proteomes" id="UP000001514"/>
    </source>
</evidence>
<evidence type="ECO:0000259" key="8">
    <source>
        <dbReference type="PROSITE" id="PS50843"/>
    </source>
</evidence>
<dbReference type="FunFam" id="2.60.40.760:FF:000001">
    <property type="entry name" value="Expansin"/>
    <property type="match status" value="1"/>
</dbReference>
<accession>D8RCJ6</accession>
<evidence type="ECO:0000256" key="2">
    <source>
        <dbReference type="ARBA" id="ARBA00022512"/>
    </source>
</evidence>
<dbReference type="Proteomes" id="UP000001514">
    <property type="component" value="Unassembled WGS sequence"/>
</dbReference>
<dbReference type="EMBL" id="GL377675">
    <property type="protein sequence ID" value="EFJ08265.1"/>
    <property type="molecule type" value="Genomic_DNA"/>
</dbReference>
<dbReference type="GO" id="GO:0016020">
    <property type="term" value="C:membrane"/>
    <property type="evidence" value="ECO:0007669"/>
    <property type="project" value="UniProtKB-SubCell"/>
</dbReference>
<dbReference type="STRING" id="88036.D8RCJ6"/>
<protein>
    <recommendedName>
        <fullName evidence="6">Expansin</fullName>
    </recommendedName>
</protein>
<dbReference type="InterPro" id="IPR036908">
    <property type="entry name" value="RlpA-like_sf"/>
</dbReference>
<dbReference type="PANTHER" id="PTHR31867">
    <property type="entry name" value="EXPANSIN-A15"/>
    <property type="match status" value="1"/>
</dbReference>
<dbReference type="PRINTS" id="PR01226">
    <property type="entry name" value="EXPANSIN"/>
</dbReference>
<dbReference type="SUPFAM" id="SSF49590">
    <property type="entry name" value="PHL pollen allergen"/>
    <property type="match status" value="1"/>
</dbReference>
<dbReference type="Pfam" id="PF01357">
    <property type="entry name" value="Expansin_C"/>
    <property type="match status" value="1"/>
</dbReference>
<dbReference type="Pfam" id="PF03330">
    <property type="entry name" value="DPBB_1"/>
    <property type="match status" value="1"/>
</dbReference>
<dbReference type="SMART" id="SM00837">
    <property type="entry name" value="DPBB_1"/>
    <property type="match status" value="1"/>
</dbReference>
<dbReference type="GO" id="GO:0009664">
    <property type="term" value="P:plant-type cell wall organization"/>
    <property type="evidence" value="ECO:0007669"/>
    <property type="project" value="InterPro"/>
</dbReference>
<reference evidence="10 11" key="1">
    <citation type="journal article" date="2011" name="Science">
        <title>The Selaginella genome identifies genetic changes associated with the evolution of vascular plants.</title>
        <authorList>
            <person name="Banks J.A."/>
            <person name="Nishiyama T."/>
            <person name="Hasebe M."/>
            <person name="Bowman J.L."/>
            <person name="Gribskov M."/>
            <person name="dePamphilis C."/>
            <person name="Albert V.A."/>
            <person name="Aono N."/>
            <person name="Aoyama T."/>
            <person name="Ambrose B.A."/>
            <person name="Ashton N.W."/>
            <person name="Axtell M.J."/>
            <person name="Barker E."/>
            <person name="Barker M.S."/>
            <person name="Bennetzen J.L."/>
            <person name="Bonawitz N.D."/>
            <person name="Chapple C."/>
            <person name="Cheng C."/>
            <person name="Correa L.G."/>
            <person name="Dacre M."/>
            <person name="DeBarry J."/>
            <person name="Dreyer I."/>
            <person name="Elias M."/>
            <person name="Engstrom E.M."/>
            <person name="Estelle M."/>
            <person name="Feng L."/>
            <person name="Finet C."/>
            <person name="Floyd S.K."/>
            <person name="Frommer W.B."/>
            <person name="Fujita T."/>
            <person name="Gramzow L."/>
            <person name="Gutensohn M."/>
            <person name="Harholt J."/>
            <person name="Hattori M."/>
            <person name="Heyl A."/>
            <person name="Hirai T."/>
            <person name="Hiwatashi Y."/>
            <person name="Ishikawa M."/>
            <person name="Iwata M."/>
            <person name="Karol K.G."/>
            <person name="Koehler B."/>
            <person name="Kolukisaoglu U."/>
            <person name="Kubo M."/>
            <person name="Kurata T."/>
            <person name="Lalonde S."/>
            <person name="Li K."/>
            <person name="Li Y."/>
            <person name="Litt A."/>
            <person name="Lyons E."/>
            <person name="Manning G."/>
            <person name="Maruyama T."/>
            <person name="Michael T.P."/>
            <person name="Mikami K."/>
            <person name="Miyazaki S."/>
            <person name="Morinaga S."/>
            <person name="Murata T."/>
            <person name="Mueller-Roeber B."/>
            <person name="Nelson D.R."/>
            <person name="Obara M."/>
            <person name="Oguri Y."/>
            <person name="Olmstead R.G."/>
            <person name="Onodera N."/>
            <person name="Petersen B.L."/>
            <person name="Pils B."/>
            <person name="Prigge M."/>
            <person name="Rensing S.A."/>
            <person name="Riano-Pachon D.M."/>
            <person name="Roberts A.W."/>
            <person name="Sato Y."/>
            <person name="Scheller H.V."/>
            <person name="Schulz B."/>
            <person name="Schulz C."/>
            <person name="Shakirov E.V."/>
            <person name="Shibagaki N."/>
            <person name="Shinohara N."/>
            <person name="Shippen D.E."/>
            <person name="Soerensen I."/>
            <person name="Sotooka R."/>
            <person name="Sugimoto N."/>
            <person name="Sugita M."/>
            <person name="Sumikawa N."/>
            <person name="Tanurdzic M."/>
            <person name="Theissen G."/>
            <person name="Ulvskov P."/>
            <person name="Wakazuki S."/>
            <person name="Weng J.K."/>
            <person name="Willats W.W."/>
            <person name="Wipf D."/>
            <person name="Wolf P.G."/>
            <person name="Yang L."/>
            <person name="Zimmer A.D."/>
            <person name="Zhu Q."/>
            <person name="Mitros T."/>
            <person name="Hellsten U."/>
            <person name="Loque D."/>
            <person name="Otillar R."/>
            <person name="Salamov A."/>
            <person name="Schmutz J."/>
            <person name="Shapiro H."/>
            <person name="Lindquist E."/>
            <person name="Lucas S."/>
            <person name="Rokhsar D."/>
            <person name="Grigoriev I.V."/>
        </authorList>
    </citation>
    <scope>NUCLEOTIDE SEQUENCE [LARGE SCALE GENOMIC DNA]</scope>
</reference>
<evidence type="ECO:0000256" key="5">
    <source>
        <dbReference type="ARBA" id="ARBA00023136"/>
    </source>
</evidence>
<feature type="signal peptide" evidence="6">
    <location>
        <begin position="1"/>
        <end position="26"/>
    </location>
</feature>
<evidence type="ECO:0000256" key="3">
    <source>
        <dbReference type="ARBA" id="ARBA00022525"/>
    </source>
</evidence>
<dbReference type="InterPro" id="IPR007118">
    <property type="entry name" value="Expan_Lol_pI"/>
</dbReference>
<dbReference type="Gramene" id="EFJ29863">
    <property type="protein sequence ID" value="EFJ29863"/>
    <property type="gene ID" value="SELMODRAFT_90935"/>
</dbReference>
<evidence type="ECO:0000256" key="6">
    <source>
        <dbReference type="RuleBase" id="RU365023"/>
    </source>
</evidence>
<dbReference type="InterPro" id="IPR009009">
    <property type="entry name" value="RlpA-like_DPBB"/>
</dbReference>
<dbReference type="SUPFAM" id="SSF50685">
    <property type="entry name" value="Barwin-like endoglucanases"/>
    <property type="match status" value="1"/>
</dbReference>
<dbReference type="KEGG" id="smo:SELMODRAFT_132053"/>
<dbReference type="OrthoDB" id="5823761at2759"/>
<dbReference type="Gene3D" id="2.40.40.10">
    <property type="entry name" value="RlpA-like domain"/>
    <property type="match status" value="1"/>
</dbReference>
<dbReference type="AlphaFoldDB" id="D8RCJ6"/>
<keyword evidence="5" id="KW-0472">Membrane</keyword>
<dbReference type="Gramene" id="EFJ08265">
    <property type="protein sequence ID" value="EFJ08265"/>
    <property type="gene ID" value="SELMODRAFT_132053"/>
</dbReference>
<organism evidence="11">
    <name type="scientific">Selaginella moellendorffii</name>
    <name type="common">Spikemoss</name>
    <dbReference type="NCBI Taxonomy" id="88036"/>
    <lineage>
        <taxon>Eukaryota</taxon>
        <taxon>Viridiplantae</taxon>
        <taxon>Streptophyta</taxon>
        <taxon>Embryophyta</taxon>
        <taxon>Tracheophyta</taxon>
        <taxon>Lycopodiopsida</taxon>
        <taxon>Selaginellales</taxon>
        <taxon>Selaginellaceae</taxon>
        <taxon>Selaginella</taxon>
    </lineage>
</organism>
<dbReference type="eggNOG" id="ENOG502SBE5">
    <property type="taxonomic scope" value="Eukaryota"/>
</dbReference>
<keyword evidence="3 6" id="KW-0964">Secreted</keyword>
<evidence type="ECO:0000313" key="9">
    <source>
        <dbReference type="EMBL" id="EFJ08265.1"/>
    </source>
</evidence>
<evidence type="ECO:0000313" key="10">
    <source>
        <dbReference type="EMBL" id="EFJ29863.1"/>
    </source>
</evidence>
<dbReference type="InterPro" id="IPR007117">
    <property type="entry name" value="Expansin_CBD"/>
</dbReference>
<dbReference type="EMBL" id="GL377576">
    <property type="protein sequence ID" value="EFJ29863.1"/>
    <property type="molecule type" value="Genomic_DNA"/>
</dbReference>
<feature type="domain" description="Expansin-like EG45" evidence="7">
    <location>
        <begin position="63"/>
        <end position="171"/>
    </location>
</feature>
<dbReference type="PROSITE" id="PS50842">
    <property type="entry name" value="EXPANSIN_EG45"/>
    <property type="match status" value="1"/>
</dbReference>
<feature type="chain" id="PRO_5010829949" description="Expansin" evidence="6">
    <location>
        <begin position="27"/>
        <end position="267"/>
    </location>
</feature>
<dbReference type="PRINTS" id="PR01225">
    <property type="entry name" value="EXPANSNFAMLY"/>
</dbReference>
<dbReference type="CDD" id="cd22274">
    <property type="entry name" value="DPBB_EXPA_N"/>
    <property type="match status" value="1"/>
</dbReference>
<comment type="subcellular location">
    <subcellularLocation>
        <location evidence="6">Secreted</location>
        <location evidence="6">Cell wall</location>
    </subcellularLocation>
    <subcellularLocation>
        <location evidence="6">Membrane</location>
        <topology evidence="6">Peripheral membrane protein</topology>
    </subcellularLocation>
</comment>
<dbReference type="InterPro" id="IPR007112">
    <property type="entry name" value="Expansin/allergen_DPBB_dom"/>
</dbReference>
<dbReference type="InterPro" id="IPR036749">
    <property type="entry name" value="Expansin_CBD_sf"/>
</dbReference>
<comment type="function">
    <text evidence="6">Causes loosening and extension of plant cell walls by disrupting non-covalent bonding between cellulose microfibrils and matrix glucans. No enzymatic activity has been found.</text>
</comment>
<proteinExistence type="inferred from homology"/>
<dbReference type="OMA" id="SYGGWCD"/>
<keyword evidence="6" id="KW-0961">Cell wall biogenesis/degradation</keyword>
<dbReference type="InParanoid" id="D8RCJ6"/>
<evidence type="ECO:0000256" key="4">
    <source>
        <dbReference type="ARBA" id="ARBA00022729"/>
    </source>
</evidence>
<dbReference type="GO" id="GO:0005576">
    <property type="term" value="C:extracellular region"/>
    <property type="evidence" value="ECO:0007669"/>
    <property type="project" value="InterPro"/>
</dbReference>
<evidence type="ECO:0000259" key="7">
    <source>
        <dbReference type="PROSITE" id="PS50842"/>
    </source>
</evidence>
<keyword evidence="2 6" id="KW-0134">Cell wall</keyword>
<sequence>MDSKPLLTALSIFFLVSTALLANADAKKPGGHHKYGRGGSQGSWQWGAHATYYGGSDASGTNNGACGYGNQLSAGYGTITTALSTPLFRGGNVCGACYQVRCWGDPACLPGNPSVVVTATNLCPPGSNGGWCDPPKPHFDLSQPAFSRIARIPNGHAQIQYRRVKCQRQGGIRFTINGHTYFNLVLVTNVGGMGDVVGVSIKGSSSGWRSMSRNWGQNWEEGSNLNGQALSFRVTTSDGRTVTAYNVAPGDWQFGRTYTGNTASQYY</sequence>
<keyword evidence="11" id="KW-1185">Reference proteome</keyword>
<feature type="domain" description="Expansin-like CBD" evidence="8">
    <location>
        <begin position="181"/>
        <end position="260"/>
    </location>
</feature>
<dbReference type="PROSITE" id="PS50843">
    <property type="entry name" value="EXPANSIN_CBD"/>
    <property type="match status" value="1"/>
</dbReference>
<dbReference type="KEGG" id="smo:SELMODRAFT_90935"/>
<dbReference type="InterPro" id="IPR002963">
    <property type="entry name" value="Expansin"/>
</dbReference>
<gene>
    <name evidence="9" type="ORF">SELMODRAFT_132053</name>
    <name evidence="10" type="ORF">SELMODRAFT_90935</name>
</gene>
<dbReference type="HOGENOM" id="CLU_027462_0_1_1"/>
<dbReference type="Gene3D" id="2.60.40.760">
    <property type="entry name" value="Expansin, cellulose-binding-like domain"/>
    <property type="match status" value="1"/>
</dbReference>
<evidence type="ECO:0000256" key="1">
    <source>
        <dbReference type="ARBA" id="ARBA00005392"/>
    </source>
</evidence>
<keyword evidence="4 6" id="KW-0732">Signal</keyword>